<evidence type="ECO:0000256" key="5">
    <source>
        <dbReference type="ARBA" id="ARBA00022679"/>
    </source>
</evidence>
<evidence type="ECO:0000256" key="1">
    <source>
        <dbReference type="ARBA" id="ARBA00001275"/>
    </source>
</evidence>
<comment type="cofactor">
    <cofactor evidence="2 9">
        <name>pyridoxal 5'-phosphate</name>
        <dbReference type="ChEBI" id="CHEBI:597326"/>
    </cofactor>
</comment>
<dbReference type="RefSeq" id="WP_290316484.1">
    <property type="nucleotide sequence ID" value="NZ_JAUFPN010000108.1"/>
</dbReference>
<evidence type="ECO:0000256" key="7">
    <source>
        <dbReference type="ARBA" id="ARBA00023277"/>
    </source>
</evidence>
<comment type="function">
    <text evidence="9">Allosteric enzyme that catalyzes the rate-limiting step in glycogen catabolism, the phosphorolytic cleavage of glycogen to produce glucose-1-phosphate, and plays a central role in maintaining cellular and organismal glucose homeostasis.</text>
</comment>
<gene>
    <name evidence="10" type="primary">glgP</name>
    <name evidence="10" type="ORF">QWZ14_09915</name>
</gene>
<dbReference type="InterPro" id="IPR035090">
    <property type="entry name" value="Pyridoxal_P_attach_site"/>
</dbReference>
<protein>
    <recommendedName>
        <fullName evidence="9">Alpha-1,4 glucan phosphorylase</fullName>
        <ecNumber evidence="9">2.4.1.1</ecNumber>
    </recommendedName>
</protein>
<dbReference type="Gene3D" id="3.40.50.2000">
    <property type="entry name" value="Glycogen Phosphorylase B"/>
    <property type="match status" value="2"/>
</dbReference>
<comment type="function">
    <text evidence="8">Phosphorylase is an important allosteric enzyme in carbohydrate metabolism. Enzymes from different sources differ in their regulatory mechanisms and in their natural substrates. However, all known phosphorylases share catalytic and structural properties.</text>
</comment>
<sequence>MNALTEPQKPTAAEADALRAAIVRKLTYDLGKSQAGARDRDWFMATALAVRDRIVDRWLSATRAAYETGQKQVYYLSLEFLIGRLLRDGVTNLGLTELVDEALAPLGVDFEKVRQAEPDAALGNGGLGRLAACFMESLASLGIPAFGYGIRYEHGLFRQIIRDGWQQEYPEDWLNNGNPWEYARPEISHDIGFGGAVEAVVVSEARVRHVWHPAEVVQAVAYDTPVVGWRGEHVNTLRLWSARAADPLKLDAFNYGDHLGALADRVRQESICKVLYPSDESPAGQELRLKQEYFFASAALQDLVRRHLRVYGDLKSLPDRVAIQLNDTHPAIAVPELMRICVDLHNIPWDEAWTITQGTISYTNHTLLPEALESWQVPLMERLLPRHMQIIYMINAFHLDRVRAAHPEDGRLLSSVSLIEEAHGRRVRMGHLAFVGSHKVNGVSALHTDLLKKTVFKDFHALSPDKVVNKTNGVTFRRWLQQCNPGLTGLLTETIGPRFLDDAGALAALQPFARDAAFQTKFLAVKRQNKEALASVIRASLDLRVDPEAMFDVQIKRIHEYKRQLLNVLETVALYDAIRSQPTRNWVPRVKIFAGKAAASYHRAKLIIKLAHDVARVVNSDPTVRNLLKVAFLPNYNVSLAEVIVPAADLSEQISTAGMEASGTGNMKLGLNGALTIGTLDGANVEMLEQVGPENIHIFGMTTEEVAARRHEGLQGAHAIEASPRLSEVLEAIGSGVFSPDDRHRYRDLVEALRGSDYFMVAADFDAYYDSQREVDARWASSAGWQQAAILNTASMGWFSSDRTIREYAEDIWNVPVR</sequence>
<evidence type="ECO:0000256" key="2">
    <source>
        <dbReference type="ARBA" id="ARBA00001933"/>
    </source>
</evidence>
<keyword evidence="7 9" id="KW-0119">Carbohydrate metabolism</keyword>
<evidence type="ECO:0000256" key="8">
    <source>
        <dbReference type="ARBA" id="ARBA00025174"/>
    </source>
</evidence>
<reference evidence="11" key="1">
    <citation type="journal article" date="2019" name="Int. J. Syst. Evol. Microbiol.">
        <title>The Global Catalogue of Microorganisms (GCM) 10K type strain sequencing project: providing services to taxonomists for standard genome sequencing and annotation.</title>
        <authorList>
            <consortium name="The Broad Institute Genomics Platform"/>
            <consortium name="The Broad Institute Genome Sequencing Center for Infectious Disease"/>
            <person name="Wu L."/>
            <person name="Ma J."/>
        </authorList>
    </citation>
    <scope>NUCLEOTIDE SEQUENCE [LARGE SCALE GENOMIC DNA]</scope>
    <source>
        <strain evidence="11">CECT 7131</strain>
    </source>
</reference>
<dbReference type="Proteomes" id="UP001529369">
    <property type="component" value="Unassembled WGS sequence"/>
</dbReference>
<dbReference type="PANTHER" id="PTHR11468:SF3">
    <property type="entry name" value="GLYCOGEN PHOSPHORYLASE, LIVER FORM"/>
    <property type="match status" value="1"/>
</dbReference>
<dbReference type="SUPFAM" id="SSF53756">
    <property type="entry name" value="UDP-Glycosyltransferase/glycogen phosphorylase"/>
    <property type="match status" value="1"/>
</dbReference>
<dbReference type="InterPro" id="IPR000811">
    <property type="entry name" value="Glyco_trans_35"/>
</dbReference>
<comment type="catalytic activity">
    <reaction evidence="1 9">
        <text>[(1-&gt;4)-alpha-D-glucosyl](n) + phosphate = [(1-&gt;4)-alpha-D-glucosyl](n-1) + alpha-D-glucose 1-phosphate</text>
        <dbReference type="Rhea" id="RHEA:41732"/>
        <dbReference type="Rhea" id="RHEA-COMP:9584"/>
        <dbReference type="Rhea" id="RHEA-COMP:9586"/>
        <dbReference type="ChEBI" id="CHEBI:15444"/>
        <dbReference type="ChEBI" id="CHEBI:43474"/>
        <dbReference type="ChEBI" id="CHEBI:58601"/>
        <dbReference type="EC" id="2.4.1.1"/>
    </reaction>
</comment>
<dbReference type="PANTHER" id="PTHR11468">
    <property type="entry name" value="GLYCOGEN PHOSPHORYLASE"/>
    <property type="match status" value="1"/>
</dbReference>
<comment type="caution">
    <text evidence="10">The sequence shown here is derived from an EMBL/GenBank/DDBJ whole genome shotgun (WGS) entry which is preliminary data.</text>
</comment>
<evidence type="ECO:0000313" key="10">
    <source>
        <dbReference type="EMBL" id="MDN3564680.1"/>
    </source>
</evidence>
<dbReference type="EC" id="2.4.1.1" evidence="9"/>
<dbReference type="InterPro" id="IPR011833">
    <property type="entry name" value="Glycg_phsphrylas"/>
</dbReference>
<dbReference type="PIRSF" id="PIRSF000460">
    <property type="entry name" value="Pprylas_GlgP"/>
    <property type="match status" value="1"/>
</dbReference>
<dbReference type="NCBIfam" id="TIGR02093">
    <property type="entry name" value="P_ylase"/>
    <property type="match status" value="1"/>
</dbReference>
<keyword evidence="5 9" id="KW-0808">Transferase</keyword>
<evidence type="ECO:0000256" key="6">
    <source>
        <dbReference type="ARBA" id="ARBA00022898"/>
    </source>
</evidence>
<accession>A0ABT8A4U8</accession>
<organism evidence="10 11">
    <name type="scientific">Paeniroseomonas aquatica</name>
    <dbReference type="NCBI Taxonomy" id="373043"/>
    <lineage>
        <taxon>Bacteria</taxon>
        <taxon>Pseudomonadati</taxon>
        <taxon>Pseudomonadota</taxon>
        <taxon>Alphaproteobacteria</taxon>
        <taxon>Acetobacterales</taxon>
        <taxon>Acetobacteraceae</taxon>
        <taxon>Paeniroseomonas</taxon>
    </lineage>
</organism>
<evidence type="ECO:0000313" key="11">
    <source>
        <dbReference type="Proteomes" id="UP001529369"/>
    </source>
</evidence>
<dbReference type="GO" id="GO:0004645">
    <property type="term" value="F:1,4-alpha-oligoglucan phosphorylase activity"/>
    <property type="evidence" value="ECO:0007669"/>
    <property type="project" value="UniProtKB-EC"/>
</dbReference>
<comment type="similarity">
    <text evidence="3 9">Belongs to the glycogen phosphorylase family.</text>
</comment>
<dbReference type="CDD" id="cd04300">
    <property type="entry name" value="GT35_Glycogen_Phosphorylase"/>
    <property type="match status" value="1"/>
</dbReference>
<keyword evidence="11" id="KW-1185">Reference proteome</keyword>
<keyword evidence="6 9" id="KW-0663">Pyridoxal phosphate</keyword>
<evidence type="ECO:0000256" key="9">
    <source>
        <dbReference type="RuleBase" id="RU000587"/>
    </source>
</evidence>
<proteinExistence type="inferred from homology"/>
<keyword evidence="4 9" id="KW-0328">Glycosyltransferase</keyword>
<dbReference type="PROSITE" id="PS00102">
    <property type="entry name" value="PHOSPHORYLASE"/>
    <property type="match status" value="1"/>
</dbReference>
<evidence type="ECO:0000256" key="4">
    <source>
        <dbReference type="ARBA" id="ARBA00022676"/>
    </source>
</evidence>
<dbReference type="EMBL" id="JAUFPN010000108">
    <property type="protein sequence ID" value="MDN3564680.1"/>
    <property type="molecule type" value="Genomic_DNA"/>
</dbReference>
<name>A0ABT8A4U8_9PROT</name>
<dbReference type="Pfam" id="PF00343">
    <property type="entry name" value="Phosphorylase"/>
    <property type="match status" value="1"/>
</dbReference>
<evidence type="ECO:0000256" key="3">
    <source>
        <dbReference type="ARBA" id="ARBA00006047"/>
    </source>
</evidence>